<organism evidence="1 2">
    <name type="scientific">Glycine soja</name>
    <name type="common">Wild soybean</name>
    <dbReference type="NCBI Taxonomy" id="3848"/>
    <lineage>
        <taxon>Eukaryota</taxon>
        <taxon>Viridiplantae</taxon>
        <taxon>Streptophyta</taxon>
        <taxon>Embryophyta</taxon>
        <taxon>Tracheophyta</taxon>
        <taxon>Spermatophyta</taxon>
        <taxon>Magnoliopsida</taxon>
        <taxon>eudicotyledons</taxon>
        <taxon>Gunneridae</taxon>
        <taxon>Pentapetalae</taxon>
        <taxon>rosids</taxon>
        <taxon>fabids</taxon>
        <taxon>Fabales</taxon>
        <taxon>Fabaceae</taxon>
        <taxon>Papilionoideae</taxon>
        <taxon>50 kb inversion clade</taxon>
        <taxon>NPAAA clade</taxon>
        <taxon>indigoferoid/millettioid clade</taxon>
        <taxon>Phaseoleae</taxon>
        <taxon>Glycine</taxon>
        <taxon>Glycine subgen. Soja</taxon>
    </lineage>
</organism>
<dbReference type="PANTHER" id="PTHR21529:SF4">
    <property type="entry name" value="TPR AND ANKYRIN REPEAT-CONTAINING PROTEIN 1"/>
    <property type="match status" value="1"/>
</dbReference>
<keyword evidence="2" id="KW-1185">Reference proteome</keyword>
<comment type="caution">
    <text evidence="1">The sequence shown here is derived from an EMBL/GenBank/DDBJ whole genome shotgun (WGS) entry which is preliminary data.</text>
</comment>
<accession>A0A445H4P3</accession>
<evidence type="ECO:0000313" key="1">
    <source>
        <dbReference type="EMBL" id="RZB68536.1"/>
    </source>
</evidence>
<dbReference type="PANTHER" id="PTHR21529">
    <property type="entry name" value="MAMMARY TURMOR VIRUS RECEPTOR HOMOLOG 1, 2 MTVR1, 2"/>
    <property type="match status" value="1"/>
</dbReference>
<proteinExistence type="predicted"/>
<reference evidence="1 2" key="1">
    <citation type="submission" date="2018-09" db="EMBL/GenBank/DDBJ databases">
        <title>A high-quality reference genome of wild soybean provides a powerful tool to mine soybean genomes.</title>
        <authorList>
            <person name="Xie M."/>
            <person name="Chung C.Y.L."/>
            <person name="Li M.-W."/>
            <person name="Wong F.-L."/>
            <person name="Chan T.-F."/>
            <person name="Lam H.-M."/>
        </authorList>
    </citation>
    <scope>NUCLEOTIDE SEQUENCE [LARGE SCALE GENOMIC DNA]</scope>
    <source>
        <strain evidence="2">cv. W05</strain>
        <tissue evidence="1">Hypocotyl of etiolated seedlings</tissue>
    </source>
</reference>
<gene>
    <name evidence="1" type="ORF">D0Y65_038351</name>
</gene>
<protein>
    <submittedName>
        <fullName evidence="1">Uncharacterized protein</fullName>
    </submittedName>
</protein>
<dbReference type="Proteomes" id="UP000289340">
    <property type="component" value="Chromosome 14"/>
</dbReference>
<dbReference type="EMBL" id="QZWG01000014">
    <property type="protein sequence ID" value="RZB68536.1"/>
    <property type="molecule type" value="Genomic_DNA"/>
</dbReference>
<name>A0A445H4P3_GLYSO</name>
<sequence length="253" mass="29660">MQSREIIIVQWAWVLTGPIIAHIDSKDVLLYNFFGSSPLKNRWRVIYEYMKEQEMLEPTELKSYPNFSDSKHNLLCSKLKQLYVAITRTRQRLWICENTEEYSRPLFDYWRKKGLVQFKELDDSLAQAMKVASSPEEWRSRGKKITLVVRLQLYYQNNYEMATMCFERAGDSYWERKSKASGLRANANRLHDLNPEDSNAMLREAAEIFEGIGMAESVAQCFSDLGDYKRVGMNLSFGIYGYTSMSFAYKVLY</sequence>
<evidence type="ECO:0000313" key="2">
    <source>
        <dbReference type="Proteomes" id="UP000289340"/>
    </source>
</evidence>
<dbReference type="InterPro" id="IPR039904">
    <property type="entry name" value="TRANK1"/>
</dbReference>
<dbReference type="AlphaFoldDB" id="A0A445H4P3"/>